<evidence type="ECO:0000313" key="3">
    <source>
        <dbReference type="Proteomes" id="UP001158576"/>
    </source>
</evidence>
<dbReference type="Proteomes" id="UP001158576">
    <property type="component" value="Chromosome XSR"/>
</dbReference>
<evidence type="ECO:0000259" key="1">
    <source>
        <dbReference type="Pfam" id="PF10382"/>
    </source>
</evidence>
<keyword evidence="3" id="KW-1185">Reference proteome</keyword>
<accession>A0ABN7SKB3</accession>
<name>A0ABN7SKB3_OIKDI</name>
<feature type="domain" description="5'-3' DNA helicase ZGRF1-like N-terminal" evidence="1">
    <location>
        <begin position="5"/>
        <end position="78"/>
    </location>
</feature>
<sequence>METYWKILYTTQKHKKQTKKWIDGYMHVKPDGKNAVMYSEDLDKIHHFRIEQKFRCRITEGGEFGIQKYDLQVDEQLSKLPTGKIK</sequence>
<gene>
    <name evidence="2" type="ORF">OKIOD_LOCUS6498</name>
</gene>
<dbReference type="InterPro" id="IPR018838">
    <property type="entry name" value="ZGRF1-like_N"/>
</dbReference>
<protein>
    <submittedName>
        <fullName evidence="2">Oidioi.mRNA.OKI2018_I69.XSR.g14940.t1.cds</fullName>
    </submittedName>
</protein>
<dbReference type="Pfam" id="PF10382">
    <property type="entry name" value="ZGRF1-like_N"/>
    <property type="match status" value="1"/>
</dbReference>
<evidence type="ECO:0000313" key="2">
    <source>
        <dbReference type="EMBL" id="CAG5097118.1"/>
    </source>
</evidence>
<proteinExistence type="predicted"/>
<dbReference type="EMBL" id="OU015569">
    <property type="protein sequence ID" value="CAG5097118.1"/>
    <property type="molecule type" value="Genomic_DNA"/>
</dbReference>
<reference evidence="2 3" key="1">
    <citation type="submission" date="2021-04" db="EMBL/GenBank/DDBJ databases">
        <authorList>
            <person name="Bliznina A."/>
        </authorList>
    </citation>
    <scope>NUCLEOTIDE SEQUENCE [LARGE SCALE GENOMIC DNA]</scope>
</reference>
<organism evidence="2 3">
    <name type="scientific">Oikopleura dioica</name>
    <name type="common">Tunicate</name>
    <dbReference type="NCBI Taxonomy" id="34765"/>
    <lineage>
        <taxon>Eukaryota</taxon>
        <taxon>Metazoa</taxon>
        <taxon>Chordata</taxon>
        <taxon>Tunicata</taxon>
        <taxon>Appendicularia</taxon>
        <taxon>Copelata</taxon>
        <taxon>Oikopleuridae</taxon>
        <taxon>Oikopleura</taxon>
    </lineage>
</organism>